<evidence type="ECO:0000313" key="1">
    <source>
        <dbReference type="EMBL" id="CCH01668.1"/>
    </source>
</evidence>
<dbReference type="AlphaFoldDB" id="I0KC15"/>
<evidence type="ECO:0000313" key="2">
    <source>
        <dbReference type="Proteomes" id="UP000011058"/>
    </source>
</evidence>
<dbReference type="HOGENOM" id="CLU_1265373_0_0_10"/>
<organism evidence="1 2">
    <name type="scientific">Fibrella aestuarina BUZ 2</name>
    <dbReference type="NCBI Taxonomy" id="1166018"/>
    <lineage>
        <taxon>Bacteria</taxon>
        <taxon>Pseudomonadati</taxon>
        <taxon>Bacteroidota</taxon>
        <taxon>Cytophagia</taxon>
        <taxon>Cytophagales</taxon>
        <taxon>Spirosomataceae</taxon>
        <taxon>Fibrella</taxon>
    </lineage>
</organism>
<reference evidence="1 2" key="1">
    <citation type="journal article" date="2012" name="J. Bacteriol.">
        <title>Genome Sequence of Fibrella aestuarina BUZ 2T, a Filamentous Marine Bacterium.</title>
        <authorList>
            <person name="Filippini M."/>
            <person name="Qi W."/>
            <person name="Blom J."/>
            <person name="Goesmann A."/>
            <person name="Smits T.H."/>
            <person name="Bagheri H.C."/>
        </authorList>
    </citation>
    <scope>NUCLEOTIDE SEQUENCE [LARGE SCALE GENOMIC DNA]</scope>
    <source>
        <strain evidence="2">BUZ 2T</strain>
    </source>
</reference>
<dbReference type="Proteomes" id="UP000011058">
    <property type="component" value="Chromosome"/>
</dbReference>
<name>I0KC15_9BACT</name>
<proteinExistence type="predicted"/>
<sequence length="218" mass="25166">MAQTQNIGQVAAQALPDNAPPVPIHQRFAQFERQGSTYSWIVYRPGKHNLYGNSKPVGAAEKADKRQLLTDIITRLNRTSKYIVPNQMVVFYRNFSNDNRDSIKLFTLHATRYEMEACCIGETWLKNWLDAFYVPPVVVYGTDLFPQVPTQPPVGKQIIPDRPAYHPTDKYDETKHFKSEDSLMDYINGLLERGEERGRVTAYYQKMLPRIKNRSPRA</sequence>
<dbReference type="STRING" id="1166018.FAES_3661"/>
<accession>I0KC15</accession>
<protein>
    <submittedName>
        <fullName evidence="1">Uncharacterized protein</fullName>
    </submittedName>
</protein>
<dbReference type="RefSeq" id="WP_015332767.1">
    <property type="nucleotide sequence ID" value="NC_020054.1"/>
</dbReference>
<dbReference type="KEGG" id="fae:FAES_3661"/>
<gene>
    <name evidence="1" type="ORF">FAES_3661</name>
</gene>
<dbReference type="EMBL" id="HE796683">
    <property type="protein sequence ID" value="CCH01668.1"/>
    <property type="molecule type" value="Genomic_DNA"/>
</dbReference>
<keyword evidence="2" id="KW-1185">Reference proteome</keyword>